<dbReference type="GO" id="GO:0006532">
    <property type="term" value="P:aspartate biosynthetic process"/>
    <property type="evidence" value="ECO:0007669"/>
    <property type="project" value="TreeGrafter"/>
</dbReference>
<evidence type="ECO:0000256" key="14">
    <source>
        <dbReference type="ARBA" id="ARBA00048212"/>
    </source>
</evidence>
<dbReference type="RefSeq" id="WP_068806501.1">
    <property type="nucleotide sequence ID" value="NZ_CP014671.1"/>
</dbReference>
<comment type="pathway">
    <text evidence="5 19">Amino-acid biosynthesis; L-leucine biosynthesis; L-leucine from 3-methyl-2-oxobutanoate: step 4/4.</text>
</comment>
<keyword evidence="10 19" id="KW-0028">Amino-acid biosynthesis</keyword>
<dbReference type="InterPro" id="IPR043131">
    <property type="entry name" value="BCAT-like_N"/>
</dbReference>
<evidence type="ECO:0000256" key="7">
    <source>
        <dbReference type="ARBA" id="ARBA00013053"/>
    </source>
</evidence>
<dbReference type="InterPro" id="IPR005785">
    <property type="entry name" value="B_amino_transI"/>
</dbReference>
<evidence type="ECO:0000256" key="4">
    <source>
        <dbReference type="ARBA" id="ARBA00004931"/>
    </source>
</evidence>
<dbReference type="FunCoup" id="A0A1B1YW65">
    <property type="interactions" value="470"/>
</dbReference>
<accession>A0A1B1YW65</accession>
<evidence type="ECO:0000256" key="6">
    <source>
        <dbReference type="ARBA" id="ARBA00009320"/>
    </source>
</evidence>
<keyword evidence="11 19" id="KW-0808">Transferase</keyword>
<evidence type="ECO:0000313" key="20">
    <source>
        <dbReference type="EMBL" id="ANX05064.1"/>
    </source>
</evidence>
<dbReference type="CDD" id="cd01557">
    <property type="entry name" value="BCAT_beta_family"/>
    <property type="match status" value="1"/>
</dbReference>
<evidence type="ECO:0000256" key="18">
    <source>
        <dbReference type="RuleBase" id="RU004516"/>
    </source>
</evidence>
<dbReference type="Gene3D" id="3.30.470.10">
    <property type="match status" value="1"/>
</dbReference>
<dbReference type="GO" id="GO:0052656">
    <property type="term" value="F:L-isoleucine-2-oxoglutarate transaminase activity"/>
    <property type="evidence" value="ECO:0007669"/>
    <property type="project" value="RHEA"/>
</dbReference>
<dbReference type="Proteomes" id="UP000092952">
    <property type="component" value="Chromosome"/>
</dbReference>
<evidence type="ECO:0000256" key="10">
    <source>
        <dbReference type="ARBA" id="ARBA00022605"/>
    </source>
</evidence>
<evidence type="ECO:0000256" key="12">
    <source>
        <dbReference type="ARBA" id="ARBA00022898"/>
    </source>
</evidence>
<evidence type="ECO:0000256" key="2">
    <source>
        <dbReference type="ARBA" id="ARBA00003109"/>
    </source>
</evidence>
<comment type="catalytic activity">
    <reaction evidence="15 19">
        <text>L-isoleucine + 2-oxoglutarate = (S)-3-methyl-2-oxopentanoate + L-glutamate</text>
        <dbReference type="Rhea" id="RHEA:24801"/>
        <dbReference type="ChEBI" id="CHEBI:16810"/>
        <dbReference type="ChEBI" id="CHEBI:29985"/>
        <dbReference type="ChEBI" id="CHEBI:35146"/>
        <dbReference type="ChEBI" id="CHEBI:58045"/>
        <dbReference type="EC" id="2.6.1.42"/>
    </reaction>
</comment>
<dbReference type="PANTHER" id="PTHR42743">
    <property type="entry name" value="AMINO-ACID AMINOTRANSFERASE"/>
    <property type="match status" value="1"/>
</dbReference>
<keyword evidence="13 19" id="KW-0100">Branched-chain amino acid biosynthesis</keyword>
<dbReference type="InterPro" id="IPR043132">
    <property type="entry name" value="BCAT-like_C"/>
</dbReference>
<evidence type="ECO:0000256" key="19">
    <source>
        <dbReference type="RuleBase" id="RU364094"/>
    </source>
</evidence>
<evidence type="ECO:0000256" key="3">
    <source>
        <dbReference type="ARBA" id="ARBA00004824"/>
    </source>
</evidence>
<evidence type="ECO:0000256" key="1">
    <source>
        <dbReference type="ARBA" id="ARBA00001933"/>
    </source>
</evidence>
<dbReference type="GO" id="GO:0009099">
    <property type="term" value="P:L-valine biosynthetic process"/>
    <property type="evidence" value="ECO:0007669"/>
    <property type="project" value="UniProtKB-UniPathway"/>
</dbReference>
<dbReference type="NCBIfam" id="NF005146">
    <property type="entry name" value="PRK06606.1"/>
    <property type="match status" value="1"/>
</dbReference>
<evidence type="ECO:0000313" key="21">
    <source>
        <dbReference type="Proteomes" id="UP000092952"/>
    </source>
</evidence>
<protein>
    <recommendedName>
        <fullName evidence="8 19">Branched-chain-amino-acid aminotransferase</fullName>
        <shortName evidence="19">BCAT</shortName>
        <ecNumber evidence="7 19">2.6.1.42</ecNumber>
    </recommendedName>
</protein>
<dbReference type="UniPathway" id="UPA00047">
    <property type="reaction ID" value="UER00058"/>
</dbReference>
<dbReference type="GO" id="GO:0052655">
    <property type="term" value="F:L-valine-2-oxoglutarate transaminase activity"/>
    <property type="evidence" value="ECO:0007669"/>
    <property type="project" value="RHEA"/>
</dbReference>
<evidence type="ECO:0000256" key="5">
    <source>
        <dbReference type="ARBA" id="ARBA00005072"/>
    </source>
</evidence>
<dbReference type="PROSITE" id="PS00770">
    <property type="entry name" value="AA_TRANSFER_CLASS_4"/>
    <property type="match status" value="1"/>
</dbReference>
<gene>
    <name evidence="19" type="primary">ilvE</name>
    <name evidence="20" type="ORF">PG2T_13355</name>
</gene>
<evidence type="ECO:0000256" key="16">
    <source>
        <dbReference type="ARBA" id="ARBA00049229"/>
    </source>
</evidence>
<comment type="catalytic activity">
    <reaction evidence="16 19">
        <text>L-leucine + 2-oxoglutarate = 4-methyl-2-oxopentanoate + L-glutamate</text>
        <dbReference type="Rhea" id="RHEA:18321"/>
        <dbReference type="ChEBI" id="CHEBI:16810"/>
        <dbReference type="ChEBI" id="CHEBI:17865"/>
        <dbReference type="ChEBI" id="CHEBI:29985"/>
        <dbReference type="ChEBI" id="CHEBI:57427"/>
        <dbReference type="EC" id="2.6.1.42"/>
    </reaction>
</comment>
<name>A0A1B1YW65_9GAMM</name>
<dbReference type="InterPro" id="IPR018300">
    <property type="entry name" value="Aminotrans_IV_CS"/>
</dbReference>
<dbReference type="Gene3D" id="3.20.10.10">
    <property type="entry name" value="D-amino Acid Aminotransferase, subunit A, domain 2"/>
    <property type="match status" value="1"/>
</dbReference>
<evidence type="ECO:0000256" key="8">
    <source>
        <dbReference type="ARBA" id="ARBA00018179"/>
    </source>
</evidence>
<dbReference type="EC" id="2.6.1.42" evidence="7 19"/>
<dbReference type="NCBIfam" id="TIGR01122">
    <property type="entry name" value="ilvE_I"/>
    <property type="match status" value="1"/>
</dbReference>
<dbReference type="UniPathway" id="UPA00048">
    <property type="reaction ID" value="UER00073"/>
</dbReference>
<proteinExistence type="inferred from homology"/>
<keyword evidence="9 19" id="KW-0032">Aminotransferase</keyword>
<evidence type="ECO:0000256" key="17">
    <source>
        <dbReference type="RuleBase" id="RU004106"/>
    </source>
</evidence>
<dbReference type="UniPathway" id="UPA00049">
    <property type="reaction ID" value="UER00062"/>
</dbReference>
<evidence type="ECO:0000256" key="9">
    <source>
        <dbReference type="ARBA" id="ARBA00022576"/>
    </source>
</evidence>
<dbReference type="SUPFAM" id="SSF56752">
    <property type="entry name" value="D-aminoacid aminotransferase-like PLP-dependent enzymes"/>
    <property type="match status" value="1"/>
</dbReference>
<keyword evidence="12 18" id="KW-0663">Pyridoxal phosphate</keyword>
<keyword evidence="21" id="KW-1185">Reference proteome</keyword>
<comment type="similarity">
    <text evidence="6 17">Belongs to the class-IV pyridoxal-phosphate-dependent aminotransferase family.</text>
</comment>
<comment type="catalytic activity">
    <reaction evidence="14 19">
        <text>L-valine + 2-oxoglutarate = 3-methyl-2-oxobutanoate + L-glutamate</text>
        <dbReference type="Rhea" id="RHEA:24813"/>
        <dbReference type="ChEBI" id="CHEBI:11851"/>
        <dbReference type="ChEBI" id="CHEBI:16810"/>
        <dbReference type="ChEBI" id="CHEBI:29985"/>
        <dbReference type="ChEBI" id="CHEBI:57762"/>
        <dbReference type="EC" id="2.6.1.42"/>
    </reaction>
</comment>
<dbReference type="GO" id="GO:0005829">
    <property type="term" value="C:cytosol"/>
    <property type="evidence" value="ECO:0007669"/>
    <property type="project" value="TreeGrafter"/>
</dbReference>
<comment type="cofactor">
    <cofactor evidence="1 18">
        <name>pyridoxal 5'-phosphate</name>
        <dbReference type="ChEBI" id="CHEBI:597326"/>
    </cofactor>
</comment>
<dbReference type="KEGG" id="gbi:PG2T_13355"/>
<dbReference type="EMBL" id="CP014671">
    <property type="protein sequence ID" value="ANX05064.1"/>
    <property type="molecule type" value="Genomic_DNA"/>
</dbReference>
<dbReference type="InParanoid" id="A0A1B1YW65"/>
<comment type="function">
    <text evidence="2 19">Acts on leucine, isoleucine and valine.</text>
</comment>
<dbReference type="AlphaFoldDB" id="A0A1B1YW65"/>
<dbReference type="GO" id="GO:0009098">
    <property type="term" value="P:L-leucine biosynthetic process"/>
    <property type="evidence" value="ECO:0007669"/>
    <property type="project" value="UniProtKB-UniPathway"/>
</dbReference>
<dbReference type="Pfam" id="PF01063">
    <property type="entry name" value="Aminotran_4"/>
    <property type="match status" value="1"/>
</dbReference>
<dbReference type="InterPro" id="IPR001544">
    <property type="entry name" value="Aminotrans_IV"/>
</dbReference>
<dbReference type="OrthoDB" id="21319at2"/>
<dbReference type="FunFam" id="3.20.10.10:FF:000001">
    <property type="entry name" value="Branched-chain-amino-acid aminotransferase"/>
    <property type="match status" value="1"/>
</dbReference>
<evidence type="ECO:0000256" key="13">
    <source>
        <dbReference type="ARBA" id="ARBA00023304"/>
    </source>
</evidence>
<evidence type="ECO:0000256" key="15">
    <source>
        <dbReference type="ARBA" id="ARBA00048798"/>
    </source>
</evidence>
<dbReference type="STRING" id="1810504.PG2T_13355"/>
<evidence type="ECO:0000256" key="11">
    <source>
        <dbReference type="ARBA" id="ARBA00022679"/>
    </source>
</evidence>
<comment type="pathway">
    <text evidence="4 19">Amino-acid biosynthesis; L-valine biosynthesis; L-valine from pyruvate: step 4/4.</text>
</comment>
<dbReference type="InterPro" id="IPR050571">
    <property type="entry name" value="Class-IV_PLP-Dep_Aminotrnsfr"/>
</dbReference>
<organism evidence="20 21">
    <name type="scientific">Immundisolibacter cernigliae</name>
    <dbReference type="NCBI Taxonomy" id="1810504"/>
    <lineage>
        <taxon>Bacteria</taxon>
        <taxon>Pseudomonadati</taxon>
        <taxon>Pseudomonadota</taxon>
        <taxon>Gammaproteobacteria</taxon>
        <taxon>Immundisolibacterales</taxon>
        <taxon>Immundisolibacteraceae</taxon>
        <taxon>Immundisolibacter</taxon>
    </lineage>
</organism>
<reference evidence="21" key="1">
    <citation type="submission" date="2016-03" db="EMBL/GenBank/DDBJ databases">
        <title>Complete genome sequence of Solimmundus cernigliae, representing a novel lineage of polycyclic aromatic hydrocarbon degraders within the Gammaproteobacteria.</title>
        <authorList>
            <person name="Singleton D.R."/>
            <person name="Dickey A.N."/>
            <person name="Scholl E.H."/>
            <person name="Wright F.A."/>
            <person name="Aitken M.D."/>
        </authorList>
    </citation>
    <scope>NUCLEOTIDE SEQUENCE [LARGE SCALE GENOMIC DNA]</scope>
    <source>
        <strain evidence="21">TR3.2</strain>
    </source>
</reference>
<dbReference type="GO" id="GO:0052654">
    <property type="term" value="F:L-leucine-2-oxoglutarate transaminase activity"/>
    <property type="evidence" value="ECO:0007669"/>
    <property type="project" value="RHEA"/>
</dbReference>
<dbReference type="GO" id="GO:0009097">
    <property type="term" value="P:isoleucine biosynthetic process"/>
    <property type="evidence" value="ECO:0007669"/>
    <property type="project" value="UniProtKB-UniPathway"/>
</dbReference>
<dbReference type="PANTHER" id="PTHR42743:SF11">
    <property type="entry name" value="AMINODEOXYCHORISMATE LYASE"/>
    <property type="match status" value="1"/>
</dbReference>
<sequence>MGMEDRDGVIWFDGELVPWREAKVHVLTHSLHYGMGVFEGMRAYKTARGTALFRMPEHIDRMFTSAHILQMHIPFSREQIADACVAAIRENGLEGGYVRPLAFYGSEAMGVSAPNLTVHVIVAAWKWGEYLGEGALERGVRLRTSSYARHHVNVTMCRTKATGNYINSMLALREAQACGYDEALVLDVDGFVAEGSGENVFVIRKGVIYTPDIASALEGITRDTVITLAREAGYEVREKRITRDEVYIADEAFFTGTAAEVTPIRSLDDRLIGEGRPGPITKLLQDRYFATVNGELDGHLDWLTPVK</sequence>
<comment type="pathway">
    <text evidence="3 19">Amino-acid biosynthesis; L-isoleucine biosynthesis; L-isoleucine from 2-oxobutanoate: step 4/4.</text>
</comment>
<dbReference type="InterPro" id="IPR033939">
    <property type="entry name" value="BCAT_family"/>
</dbReference>
<dbReference type="InterPro" id="IPR036038">
    <property type="entry name" value="Aminotransferase-like"/>
</dbReference>